<reference evidence="1" key="1">
    <citation type="submission" date="2024-05" db="EMBL/GenBank/DDBJ databases">
        <title>Isolation and characterization of Sporomusa carbonis sp. nov., a carboxydotrophic hydrogenogen in the genus of Sporomusa isolated from a charcoal burning pile.</title>
        <authorList>
            <person name="Boeer T."/>
            <person name="Rosenbaum F."/>
            <person name="Eysell L."/>
            <person name="Mueller V."/>
            <person name="Daniel R."/>
            <person name="Poehlein A."/>
        </authorList>
    </citation>
    <scope>NUCLEOTIDE SEQUENCE [LARGE SCALE GENOMIC DNA]</scope>
    <source>
        <strain evidence="1">DSM 10669</strain>
    </source>
</reference>
<evidence type="ECO:0000313" key="2">
    <source>
        <dbReference type="Proteomes" id="UP000216752"/>
    </source>
</evidence>
<protein>
    <submittedName>
        <fullName evidence="1">Uncharacterized protein</fullName>
    </submittedName>
</protein>
<evidence type="ECO:0000313" key="1">
    <source>
        <dbReference type="EMBL" id="XFO63965.1"/>
    </source>
</evidence>
<gene>
    <name evidence="1" type="ORF">SPSIL_000520</name>
</gene>
<accession>A0ABZ3IE57</accession>
<name>A0ABZ3IE57_9FIRM</name>
<proteinExistence type="predicted"/>
<organism evidence="1 2">
    <name type="scientific">Sporomusa silvacetica DSM 10669</name>
    <dbReference type="NCBI Taxonomy" id="1123289"/>
    <lineage>
        <taxon>Bacteria</taxon>
        <taxon>Bacillati</taxon>
        <taxon>Bacillota</taxon>
        <taxon>Negativicutes</taxon>
        <taxon>Selenomonadales</taxon>
        <taxon>Sporomusaceae</taxon>
        <taxon>Sporomusa</taxon>
    </lineage>
</organism>
<dbReference type="EMBL" id="CP155573">
    <property type="protein sequence ID" value="XFO63965.1"/>
    <property type="molecule type" value="Genomic_DNA"/>
</dbReference>
<keyword evidence="2" id="KW-1185">Reference proteome</keyword>
<dbReference type="Proteomes" id="UP000216752">
    <property type="component" value="Chromosome"/>
</dbReference>
<sequence length="51" mass="5865">MLAYIHHSNTVIIVLHEIDSIAPNLLNGRESFCYDQEAIAYNYFMNSVGFE</sequence>